<proteinExistence type="predicted"/>
<keyword evidence="1" id="KW-1133">Transmembrane helix</keyword>
<dbReference type="RefSeq" id="WP_013135477.1">
    <property type="nucleotide sequence ID" value="NC_014166.1"/>
</dbReference>
<accession>D5UZW3</accession>
<gene>
    <name evidence="2" type="ordered locus">Arnit_1678</name>
</gene>
<keyword evidence="3" id="KW-1185">Reference proteome</keyword>
<evidence type="ECO:0000256" key="1">
    <source>
        <dbReference type="SAM" id="Phobius"/>
    </source>
</evidence>
<evidence type="ECO:0000313" key="3">
    <source>
        <dbReference type="Proteomes" id="UP000000939"/>
    </source>
</evidence>
<evidence type="ECO:0008006" key="4">
    <source>
        <dbReference type="Google" id="ProtNLM"/>
    </source>
</evidence>
<dbReference type="AlphaFoldDB" id="D5UZW3"/>
<evidence type="ECO:0000313" key="2">
    <source>
        <dbReference type="EMBL" id="ADG93332.1"/>
    </source>
</evidence>
<keyword evidence="1" id="KW-0472">Membrane</keyword>
<feature type="transmembrane region" description="Helical" evidence="1">
    <location>
        <begin position="6"/>
        <end position="25"/>
    </location>
</feature>
<dbReference type="Proteomes" id="UP000000939">
    <property type="component" value="Chromosome"/>
</dbReference>
<organism evidence="2 3">
    <name type="scientific">Arcobacter nitrofigilis (strain ATCC 33309 / DSM 7299 / CCUG 15893 / LMG 7604 / NCTC 12251 / CI)</name>
    <name type="common">Campylobacter nitrofigilis</name>
    <dbReference type="NCBI Taxonomy" id="572480"/>
    <lineage>
        <taxon>Bacteria</taxon>
        <taxon>Pseudomonadati</taxon>
        <taxon>Campylobacterota</taxon>
        <taxon>Epsilonproteobacteria</taxon>
        <taxon>Campylobacterales</taxon>
        <taxon>Arcobacteraceae</taxon>
        <taxon>Arcobacter</taxon>
    </lineage>
</organism>
<keyword evidence="1" id="KW-0812">Transmembrane</keyword>
<name>D5UZW3_ARCNC</name>
<dbReference type="KEGG" id="ant:Arnit_1678"/>
<protein>
    <recommendedName>
        <fullName evidence="4">Small hydrophobic protein</fullName>
    </recommendedName>
</protein>
<reference evidence="2 3" key="1">
    <citation type="journal article" date="2010" name="Stand. Genomic Sci.">
        <title>Complete genome sequence of Arcobacter nitrofigilis type strain (CI).</title>
        <authorList>
            <person name="Pati A."/>
            <person name="Gronow S."/>
            <person name="Lapidus A."/>
            <person name="Copeland A."/>
            <person name="Glavina Del Rio T."/>
            <person name="Nolan M."/>
            <person name="Lucas S."/>
            <person name="Tice H."/>
            <person name="Cheng J.F."/>
            <person name="Han C."/>
            <person name="Chertkov O."/>
            <person name="Bruce D."/>
            <person name="Tapia R."/>
            <person name="Goodwin L."/>
            <person name="Pitluck S."/>
            <person name="Liolios K."/>
            <person name="Ivanova N."/>
            <person name="Mavromatis K."/>
            <person name="Chen A."/>
            <person name="Palaniappan K."/>
            <person name="Land M."/>
            <person name="Hauser L."/>
            <person name="Chang Y.J."/>
            <person name="Jeffries C.D."/>
            <person name="Detter J.C."/>
            <person name="Rohde M."/>
            <person name="Goker M."/>
            <person name="Bristow J."/>
            <person name="Eisen J.A."/>
            <person name="Markowitz V."/>
            <person name="Hugenholtz P."/>
            <person name="Klenk H.P."/>
            <person name="Kyrpides N.C."/>
        </authorList>
    </citation>
    <scope>NUCLEOTIDE SEQUENCE [LARGE SCALE GENOMIC DNA]</scope>
    <source>
        <strain evidence="3">ATCC 33309 / DSM 7299 / CCUG 15893 / LMG 7604 / NCTC 12251 / CI</strain>
    </source>
</reference>
<sequence>MKDILDIIVIIAFVIIVFGFIRGFNKQQIAKHTKKLEEIEKREKEKNE</sequence>
<dbReference type="EMBL" id="CP001999">
    <property type="protein sequence ID" value="ADG93332.1"/>
    <property type="molecule type" value="Genomic_DNA"/>
</dbReference>
<dbReference type="HOGENOM" id="CLU_214164_0_0_7"/>